<feature type="transmembrane region" description="Helical" evidence="1">
    <location>
        <begin position="45"/>
        <end position="62"/>
    </location>
</feature>
<feature type="transmembrane region" description="Helical" evidence="1">
    <location>
        <begin position="334"/>
        <end position="355"/>
    </location>
</feature>
<keyword evidence="1" id="KW-0812">Transmembrane</keyword>
<protein>
    <submittedName>
        <fullName evidence="2">Pig-X/Pbn1</fullName>
    </submittedName>
</protein>
<feature type="transmembrane region" description="Helical" evidence="1">
    <location>
        <begin position="448"/>
        <end position="474"/>
    </location>
</feature>
<feature type="transmembrane region" description="Helical" evidence="1">
    <location>
        <begin position="375"/>
        <end position="401"/>
    </location>
</feature>
<accession>A0A0Z8L831</accession>
<feature type="transmembrane region" description="Helical" evidence="1">
    <location>
        <begin position="234"/>
        <end position="255"/>
    </location>
</feature>
<feature type="transmembrane region" description="Helical" evidence="1">
    <location>
        <begin position="509"/>
        <end position="532"/>
    </location>
</feature>
<evidence type="ECO:0000256" key="1">
    <source>
        <dbReference type="SAM" id="Phobius"/>
    </source>
</evidence>
<sequence>MKTILRYFWYREKYALHRSINGFFYYLRKLPLVGKSIPESIFKSYSFKSGLFLVLHILSIPSRFLSKGFWLLFHFYHASFWMNILATGEPTFWNILPNTWLLGFMFWFLFVGLNYRFSKGLDPVISKADREFMQNFSLSQSNFLQSQLFIEPILTTIYYLPALVIFCLITNQWLVFPVGLMTVLAGHLPGHALNRWFFEHRILTRRNSWHAWLWIAFVFVLYVLTIFFRHQLSLGMLVPILLVQPFLIWLSYGYLKQQTNHLDYLQYCMDQSLQLDKKVSELIQTQGNEYTRQGLQMQAKLNMETGKDLSHLSGMTYLNALLFDRYRSILTKKLLFRLGCLLAIILFLEGIRWFSKEDIEISNANYIEGLPFTFMVMYAASMGKAVAQMVFVNCDISMLHYPFYREAKTIIAGFHYRFLQTVKLNAAFSGSLLLALIFFTRVQLPIETYLLTALLLLSLTALFSFHDLFIYYILQPFTKDMEVVNPVYKFLSGALYWVAYLNIKLEIGSHLYILLISLTMIAYVSIGYWILLKKAPQTFRLKV</sequence>
<proteinExistence type="predicted"/>
<organism evidence="2 3">
    <name type="scientific">Streptococcus suis</name>
    <dbReference type="NCBI Taxonomy" id="1307"/>
    <lineage>
        <taxon>Bacteria</taxon>
        <taxon>Bacillati</taxon>
        <taxon>Bacillota</taxon>
        <taxon>Bacilli</taxon>
        <taxon>Lactobacillales</taxon>
        <taxon>Streptococcaceae</taxon>
        <taxon>Streptococcus</taxon>
    </lineage>
</organism>
<dbReference type="AlphaFoldDB" id="A0A0Z8L831"/>
<dbReference type="Proteomes" id="UP000070960">
    <property type="component" value="Unassembled WGS sequence"/>
</dbReference>
<keyword evidence="1" id="KW-0472">Membrane</keyword>
<feature type="transmembrane region" description="Helical" evidence="1">
    <location>
        <begin position="209"/>
        <end position="228"/>
    </location>
</feature>
<name>A0A0Z8L831_STRSU</name>
<evidence type="ECO:0000313" key="3">
    <source>
        <dbReference type="Proteomes" id="UP000070960"/>
    </source>
</evidence>
<keyword evidence="1" id="KW-1133">Transmembrane helix</keyword>
<dbReference type="EMBL" id="FIIE01000011">
    <property type="protein sequence ID" value="CYV81125.1"/>
    <property type="molecule type" value="Genomic_DNA"/>
</dbReference>
<reference evidence="2 3" key="1">
    <citation type="submission" date="2016-02" db="EMBL/GenBank/DDBJ databases">
        <authorList>
            <consortium name="Pathogen Informatics"/>
        </authorList>
    </citation>
    <scope>NUCLEOTIDE SEQUENCE [LARGE SCALE GENOMIC DNA]</scope>
    <source>
        <strain evidence="2 3">LSS80</strain>
    </source>
</reference>
<feature type="transmembrane region" description="Helical" evidence="1">
    <location>
        <begin position="422"/>
        <end position="442"/>
    </location>
</feature>
<feature type="transmembrane region" description="Helical" evidence="1">
    <location>
        <begin position="486"/>
        <end position="503"/>
    </location>
</feature>
<feature type="transmembrane region" description="Helical" evidence="1">
    <location>
        <begin position="158"/>
        <end position="188"/>
    </location>
</feature>
<evidence type="ECO:0000313" key="2">
    <source>
        <dbReference type="EMBL" id="CYV81125.1"/>
    </source>
</evidence>
<gene>
    <name evidence="2" type="ORF">ERS132442_01377</name>
</gene>
<dbReference type="RefSeq" id="WP_044683515.1">
    <property type="nucleotide sequence ID" value="NZ_CECW01000038.1"/>
</dbReference>
<feature type="transmembrane region" description="Helical" evidence="1">
    <location>
        <begin position="98"/>
        <end position="117"/>
    </location>
</feature>